<dbReference type="PANTHER" id="PTHR13447:SF2">
    <property type="entry name" value="SMALL RIBOSOMAL SUBUNIT PROTEIN BS1M"/>
    <property type="match status" value="1"/>
</dbReference>
<keyword evidence="2" id="KW-1185">Reference proteome</keyword>
<sequence>MFRFSLNKILGLRRINVKTNCCKRLLSVDNNVETSETNAGGFAESYKKFENINKPQNEEPKTFSSLLKNSKFIDMGDPEGKVVIGRIFHVVGDDLYIDFGWKFHCVCTRPQKNSQEYKRGSKVRLRIHELEICSKFLGYEKELTLLEADCTLLGLVQERK</sequence>
<dbReference type="PANTHER" id="PTHR13447">
    <property type="entry name" value="MITOCHONDRIAL 28S RIBOSOMAL PROTEIN S28"/>
    <property type="match status" value="1"/>
</dbReference>
<proteinExistence type="predicted"/>
<accession>A0A834M3S3</accession>
<dbReference type="OrthoDB" id="6020229at2759"/>
<evidence type="ECO:0008006" key="3">
    <source>
        <dbReference type="Google" id="ProtNLM"/>
    </source>
</evidence>
<dbReference type="Pfam" id="PF10246">
    <property type="entry name" value="MRP-S35"/>
    <property type="match status" value="1"/>
</dbReference>
<dbReference type="AlphaFoldDB" id="A0A834M3S3"/>
<name>A0A834M3S3_RHYFE</name>
<dbReference type="EMBL" id="JAACXV010014020">
    <property type="protein sequence ID" value="KAF7271031.1"/>
    <property type="molecule type" value="Genomic_DNA"/>
</dbReference>
<comment type="caution">
    <text evidence="1">The sequence shown here is derived from an EMBL/GenBank/DDBJ whole genome shotgun (WGS) entry which is preliminary data.</text>
</comment>
<organism evidence="1 2">
    <name type="scientific">Rhynchophorus ferrugineus</name>
    <name type="common">Red palm weevil</name>
    <name type="synonym">Curculio ferrugineus</name>
    <dbReference type="NCBI Taxonomy" id="354439"/>
    <lineage>
        <taxon>Eukaryota</taxon>
        <taxon>Metazoa</taxon>
        <taxon>Ecdysozoa</taxon>
        <taxon>Arthropoda</taxon>
        <taxon>Hexapoda</taxon>
        <taxon>Insecta</taxon>
        <taxon>Pterygota</taxon>
        <taxon>Neoptera</taxon>
        <taxon>Endopterygota</taxon>
        <taxon>Coleoptera</taxon>
        <taxon>Polyphaga</taxon>
        <taxon>Cucujiformia</taxon>
        <taxon>Curculionidae</taxon>
        <taxon>Dryophthorinae</taxon>
        <taxon>Rhynchophorus</taxon>
    </lineage>
</organism>
<reference evidence="1" key="1">
    <citation type="submission" date="2020-08" db="EMBL/GenBank/DDBJ databases">
        <title>Genome sequencing and assembly of the red palm weevil Rhynchophorus ferrugineus.</title>
        <authorList>
            <person name="Dias G.B."/>
            <person name="Bergman C.M."/>
            <person name="Manee M."/>
        </authorList>
    </citation>
    <scope>NUCLEOTIDE SEQUENCE</scope>
    <source>
        <strain evidence="1">AA-2017</strain>
        <tissue evidence="1">Whole larva</tissue>
    </source>
</reference>
<dbReference type="Proteomes" id="UP000625711">
    <property type="component" value="Unassembled WGS sequence"/>
</dbReference>
<gene>
    <name evidence="1" type="ORF">GWI33_015997</name>
</gene>
<protein>
    <recommendedName>
        <fullName evidence="3">28S ribosomal protein S28, mitochondrial</fullName>
    </recommendedName>
</protein>
<evidence type="ECO:0000313" key="1">
    <source>
        <dbReference type="EMBL" id="KAF7271031.1"/>
    </source>
</evidence>
<dbReference type="InterPro" id="IPR019375">
    <property type="entry name" value="Ribosomal_bS1m"/>
</dbReference>
<evidence type="ECO:0000313" key="2">
    <source>
        <dbReference type="Proteomes" id="UP000625711"/>
    </source>
</evidence>
<dbReference type="GO" id="GO:0005763">
    <property type="term" value="C:mitochondrial small ribosomal subunit"/>
    <property type="evidence" value="ECO:0007669"/>
    <property type="project" value="TreeGrafter"/>
</dbReference>